<evidence type="ECO:0000256" key="6">
    <source>
        <dbReference type="ARBA" id="ARBA00022989"/>
    </source>
</evidence>
<evidence type="ECO:0000256" key="5">
    <source>
        <dbReference type="ARBA" id="ARBA00022692"/>
    </source>
</evidence>
<keyword evidence="5 8" id="KW-0812">Transmembrane</keyword>
<dbReference type="PANTHER" id="PTHR21716:SF53">
    <property type="entry name" value="PERMEASE PERM-RELATED"/>
    <property type="match status" value="1"/>
</dbReference>
<accession>A0A1G1W2E8</accession>
<keyword evidence="4" id="KW-1003">Cell membrane</keyword>
<dbReference type="EMBL" id="MHCN01000010">
    <property type="protein sequence ID" value="OGY21858.1"/>
    <property type="molecule type" value="Genomic_DNA"/>
</dbReference>
<dbReference type="STRING" id="1802591.A2113_00840"/>
<sequence>MKQTTTIEVSLKSVLLVIGTLVLLFIAWKVKGILIAFFVAYVLMSGFAPLVDRLTKAGVNKTLSVLVTYLLAIGLLALLLFSVIPPLIEQIRGFITNLPVYVNWLVNNLNSSSVPGVTTENITNVLTSKIDTALSNLLGVAKNVFGVFVSFISVAVFTFYLLLERDRLKKNLFVLFPNLPKKRVTSLAHTIEEKLGAWVRGEVVLMLVVGLATYIGLTILRVEFALPLAVIAGLLEIIPMVGPLVAAVPAVIIAFVQSPILAIAVIALYLLVQQLENNFLVPKIMEKAVGLSPIVTIFALSIGGAIFGVVGAAMAVPAAAIFQVIFEDYLVDVLKEQDS</sequence>
<evidence type="ECO:0000256" key="1">
    <source>
        <dbReference type="ARBA" id="ARBA00004651"/>
    </source>
</evidence>
<protein>
    <recommendedName>
        <fullName evidence="11">AI-2E family transporter</fullName>
    </recommendedName>
</protein>
<feature type="transmembrane region" description="Helical" evidence="8">
    <location>
        <begin position="144"/>
        <end position="163"/>
    </location>
</feature>
<evidence type="ECO:0000256" key="2">
    <source>
        <dbReference type="ARBA" id="ARBA00009773"/>
    </source>
</evidence>
<evidence type="ECO:0000256" key="7">
    <source>
        <dbReference type="ARBA" id="ARBA00023136"/>
    </source>
</evidence>
<comment type="caution">
    <text evidence="9">The sequence shown here is derived from an EMBL/GenBank/DDBJ whole genome shotgun (WGS) entry which is preliminary data.</text>
</comment>
<dbReference type="AlphaFoldDB" id="A0A1G1W2E8"/>
<evidence type="ECO:0008006" key="11">
    <source>
        <dbReference type="Google" id="ProtNLM"/>
    </source>
</evidence>
<feature type="transmembrane region" description="Helical" evidence="8">
    <location>
        <begin position="63"/>
        <end position="84"/>
    </location>
</feature>
<dbReference type="Proteomes" id="UP000176299">
    <property type="component" value="Unassembled WGS sequence"/>
</dbReference>
<evidence type="ECO:0000256" key="3">
    <source>
        <dbReference type="ARBA" id="ARBA00022448"/>
    </source>
</evidence>
<keyword evidence="3" id="KW-0813">Transport</keyword>
<dbReference type="Pfam" id="PF01594">
    <property type="entry name" value="AI-2E_transport"/>
    <property type="match status" value="1"/>
</dbReference>
<dbReference type="PANTHER" id="PTHR21716">
    <property type="entry name" value="TRANSMEMBRANE PROTEIN"/>
    <property type="match status" value="1"/>
</dbReference>
<organism evidence="9 10">
    <name type="scientific">Candidatus Woykebacteria bacterium GWA1_44_8</name>
    <dbReference type="NCBI Taxonomy" id="1802591"/>
    <lineage>
        <taxon>Bacteria</taxon>
        <taxon>Candidatus Woykeibacteriota</taxon>
    </lineage>
</organism>
<comment type="subcellular location">
    <subcellularLocation>
        <location evidence="1">Cell membrane</location>
        <topology evidence="1">Multi-pass membrane protein</topology>
    </subcellularLocation>
</comment>
<dbReference type="GO" id="GO:0055085">
    <property type="term" value="P:transmembrane transport"/>
    <property type="evidence" value="ECO:0007669"/>
    <property type="project" value="TreeGrafter"/>
</dbReference>
<evidence type="ECO:0000256" key="4">
    <source>
        <dbReference type="ARBA" id="ARBA00022475"/>
    </source>
</evidence>
<comment type="similarity">
    <text evidence="2">Belongs to the autoinducer-2 exporter (AI-2E) (TC 2.A.86) family.</text>
</comment>
<proteinExistence type="inferred from homology"/>
<gene>
    <name evidence="9" type="ORF">A2113_00840</name>
</gene>
<evidence type="ECO:0000313" key="9">
    <source>
        <dbReference type="EMBL" id="OGY21858.1"/>
    </source>
</evidence>
<feature type="transmembrane region" description="Helical" evidence="8">
    <location>
        <begin position="9"/>
        <end position="27"/>
    </location>
</feature>
<keyword evidence="7 8" id="KW-0472">Membrane</keyword>
<reference evidence="9 10" key="1">
    <citation type="journal article" date="2016" name="Nat. Commun.">
        <title>Thousands of microbial genomes shed light on interconnected biogeochemical processes in an aquifer system.</title>
        <authorList>
            <person name="Anantharaman K."/>
            <person name="Brown C.T."/>
            <person name="Hug L.A."/>
            <person name="Sharon I."/>
            <person name="Castelle C.J."/>
            <person name="Probst A.J."/>
            <person name="Thomas B.C."/>
            <person name="Singh A."/>
            <person name="Wilkins M.J."/>
            <person name="Karaoz U."/>
            <person name="Brodie E.L."/>
            <person name="Williams K.H."/>
            <person name="Hubbard S.S."/>
            <person name="Banfield J.F."/>
        </authorList>
    </citation>
    <scope>NUCLEOTIDE SEQUENCE [LARGE SCALE GENOMIC DNA]</scope>
</reference>
<feature type="transmembrane region" description="Helical" evidence="8">
    <location>
        <begin position="33"/>
        <end position="51"/>
    </location>
</feature>
<feature type="transmembrane region" description="Helical" evidence="8">
    <location>
        <begin position="203"/>
        <end position="224"/>
    </location>
</feature>
<evidence type="ECO:0000256" key="8">
    <source>
        <dbReference type="SAM" id="Phobius"/>
    </source>
</evidence>
<keyword evidence="6 8" id="KW-1133">Transmembrane helix</keyword>
<evidence type="ECO:0000313" key="10">
    <source>
        <dbReference type="Proteomes" id="UP000176299"/>
    </source>
</evidence>
<dbReference type="InterPro" id="IPR002549">
    <property type="entry name" value="AI-2E-like"/>
</dbReference>
<feature type="transmembrane region" description="Helical" evidence="8">
    <location>
        <begin position="244"/>
        <end position="272"/>
    </location>
</feature>
<dbReference type="GO" id="GO:0005886">
    <property type="term" value="C:plasma membrane"/>
    <property type="evidence" value="ECO:0007669"/>
    <property type="project" value="UniProtKB-SubCell"/>
</dbReference>
<name>A0A1G1W2E8_9BACT</name>
<feature type="transmembrane region" description="Helical" evidence="8">
    <location>
        <begin position="293"/>
        <end position="326"/>
    </location>
</feature>